<gene>
    <name evidence="3" type="ORF">DPMN_103465</name>
</gene>
<sequence>MMSGKAVSRAVRGHLLVDAALCAMVTAEIYGTTPQQTPTCERTDTDQADSIQTANPQNEPPPTFRLKQTSIVFNRTSLT</sequence>
<feature type="chain" id="PRO_5039103973" description="Secreted protein" evidence="2">
    <location>
        <begin position="28"/>
        <end position="79"/>
    </location>
</feature>
<feature type="signal peptide" evidence="2">
    <location>
        <begin position="1"/>
        <end position="27"/>
    </location>
</feature>
<organism evidence="3 4">
    <name type="scientific">Dreissena polymorpha</name>
    <name type="common">Zebra mussel</name>
    <name type="synonym">Mytilus polymorpha</name>
    <dbReference type="NCBI Taxonomy" id="45954"/>
    <lineage>
        <taxon>Eukaryota</taxon>
        <taxon>Metazoa</taxon>
        <taxon>Spiralia</taxon>
        <taxon>Lophotrochozoa</taxon>
        <taxon>Mollusca</taxon>
        <taxon>Bivalvia</taxon>
        <taxon>Autobranchia</taxon>
        <taxon>Heteroconchia</taxon>
        <taxon>Euheterodonta</taxon>
        <taxon>Imparidentia</taxon>
        <taxon>Neoheterodontei</taxon>
        <taxon>Myida</taxon>
        <taxon>Dreissenoidea</taxon>
        <taxon>Dreissenidae</taxon>
        <taxon>Dreissena</taxon>
    </lineage>
</organism>
<keyword evidence="4" id="KW-1185">Reference proteome</keyword>
<comment type="caution">
    <text evidence="3">The sequence shown here is derived from an EMBL/GenBank/DDBJ whole genome shotgun (WGS) entry which is preliminary data.</text>
</comment>
<evidence type="ECO:0000313" key="3">
    <source>
        <dbReference type="EMBL" id="KAH3830224.1"/>
    </source>
</evidence>
<feature type="region of interest" description="Disordered" evidence="1">
    <location>
        <begin position="33"/>
        <end position="64"/>
    </location>
</feature>
<evidence type="ECO:0000256" key="2">
    <source>
        <dbReference type="SAM" id="SignalP"/>
    </source>
</evidence>
<protein>
    <recommendedName>
        <fullName evidence="5">Secreted protein</fullName>
    </recommendedName>
</protein>
<evidence type="ECO:0000256" key="1">
    <source>
        <dbReference type="SAM" id="MobiDB-lite"/>
    </source>
</evidence>
<evidence type="ECO:0008006" key="5">
    <source>
        <dbReference type="Google" id="ProtNLM"/>
    </source>
</evidence>
<feature type="compositionally biased region" description="Polar residues" evidence="1">
    <location>
        <begin position="48"/>
        <end position="57"/>
    </location>
</feature>
<dbReference type="AlphaFoldDB" id="A0A9D4K0U2"/>
<dbReference type="EMBL" id="JAIWYP010000004">
    <property type="protein sequence ID" value="KAH3830224.1"/>
    <property type="molecule type" value="Genomic_DNA"/>
</dbReference>
<name>A0A9D4K0U2_DREPO</name>
<proteinExistence type="predicted"/>
<reference evidence="3" key="1">
    <citation type="journal article" date="2019" name="bioRxiv">
        <title>The Genome of the Zebra Mussel, Dreissena polymorpha: A Resource for Invasive Species Research.</title>
        <authorList>
            <person name="McCartney M.A."/>
            <person name="Auch B."/>
            <person name="Kono T."/>
            <person name="Mallez S."/>
            <person name="Zhang Y."/>
            <person name="Obille A."/>
            <person name="Becker A."/>
            <person name="Abrahante J.E."/>
            <person name="Garbe J."/>
            <person name="Badalamenti J.P."/>
            <person name="Herman A."/>
            <person name="Mangelson H."/>
            <person name="Liachko I."/>
            <person name="Sullivan S."/>
            <person name="Sone E.D."/>
            <person name="Koren S."/>
            <person name="Silverstein K.A.T."/>
            <person name="Beckman K.B."/>
            <person name="Gohl D.M."/>
        </authorList>
    </citation>
    <scope>NUCLEOTIDE SEQUENCE</scope>
    <source>
        <strain evidence="3">Duluth1</strain>
        <tissue evidence="3">Whole animal</tissue>
    </source>
</reference>
<dbReference type="Proteomes" id="UP000828390">
    <property type="component" value="Unassembled WGS sequence"/>
</dbReference>
<reference evidence="3" key="2">
    <citation type="submission" date="2020-11" db="EMBL/GenBank/DDBJ databases">
        <authorList>
            <person name="McCartney M.A."/>
            <person name="Auch B."/>
            <person name="Kono T."/>
            <person name="Mallez S."/>
            <person name="Becker A."/>
            <person name="Gohl D.M."/>
            <person name="Silverstein K.A.T."/>
            <person name="Koren S."/>
            <person name="Bechman K.B."/>
            <person name="Herman A."/>
            <person name="Abrahante J.E."/>
            <person name="Garbe J."/>
        </authorList>
    </citation>
    <scope>NUCLEOTIDE SEQUENCE</scope>
    <source>
        <strain evidence="3">Duluth1</strain>
        <tissue evidence="3">Whole animal</tissue>
    </source>
</reference>
<evidence type="ECO:0000313" key="4">
    <source>
        <dbReference type="Proteomes" id="UP000828390"/>
    </source>
</evidence>
<keyword evidence="2" id="KW-0732">Signal</keyword>
<accession>A0A9D4K0U2</accession>